<comment type="caution">
    <text evidence="1">The sequence shown here is derived from an EMBL/GenBank/DDBJ whole genome shotgun (WGS) entry which is preliminary data.</text>
</comment>
<dbReference type="Proteomes" id="UP001500307">
    <property type="component" value="Unassembled WGS sequence"/>
</dbReference>
<keyword evidence="2" id="KW-1185">Reference proteome</keyword>
<sequence length="123" mass="13591">MLVLGSLPNVEVAATKLQRHRHRVLLVVEIGAGQVQVHAVRSESARAARNEPKTELCVLARQKRTGGILDDLPAEQSGPELRRTSRVVRLEGQCQQSRMHHRTVDTAPARQQGINELVHGTRG</sequence>
<name>A0ABP8T3U6_9ACTN</name>
<dbReference type="EMBL" id="BAABGU010000044">
    <property type="protein sequence ID" value="GAA4578855.1"/>
    <property type="molecule type" value="Genomic_DNA"/>
</dbReference>
<organism evidence="1 2">
    <name type="scientific">Micromonospora coerulea</name>
    <dbReference type="NCBI Taxonomy" id="47856"/>
    <lineage>
        <taxon>Bacteria</taxon>
        <taxon>Bacillati</taxon>
        <taxon>Actinomycetota</taxon>
        <taxon>Actinomycetes</taxon>
        <taxon>Micromonosporales</taxon>
        <taxon>Micromonosporaceae</taxon>
        <taxon>Micromonospora</taxon>
    </lineage>
</organism>
<reference evidence="2" key="1">
    <citation type="journal article" date="2019" name="Int. J. Syst. Evol. Microbiol.">
        <title>The Global Catalogue of Microorganisms (GCM) 10K type strain sequencing project: providing services to taxonomists for standard genome sequencing and annotation.</title>
        <authorList>
            <consortium name="The Broad Institute Genomics Platform"/>
            <consortium name="The Broad Institute Genome Sequencing Center for Infectious Disease"/>
            <person name="Wu L."/>
            <person name="Ma J."/>
        </authorList>
    </citation>
    <scope>NUCLEOTIDE SEQUENCE [LARGE SCALE GENOMIC DNA]</scope>
    <source>
        <strain evidence="2">JCM 3175</strain>
    </source>
</reference>
<protein>
    <submittedName>
        <fullName evidence="1">Uncharacterized protein</fullName>
    </submittedName>
</protein>
<proteinExistence type="predicted"/>
<evidence type="ECO:0000313" key="1">
    <source>
        <dbReference type="EMBL" id="GAA4578855.1"/>
    </source>
</evidence>
<gene>
    <name evidence="1" type="ORF">GCM10023176_55550</name>
</gene>
<accession>A0ABP8T3U6</accession>
<evidence type="ECO:0000313" key="2">
    <source>
        <dbReference type="Proteomes" id="UP001500307"/>
    </source>
</evidence>